<dbReference type="GO" id="GO:0005737">
    <property type="term" value="C:cytoplasm"/>
    <property type="evidence" value="ECO:0007669"/>
    <property type="project" value="TreeGrafter"/>
</dbReference>
<accession>A0A8H3XFR8</accession>
<protein>
    <submittedName>
        <fullName evidence="2">Galactose oxidase</fullName>
    </submittedName>
</protein>
<evidence type="ECO:0000256" key="1">
    <source>
        <dbReference type="SAM" id="Phobius"/>
    </source>
</evidence>
<name>A0A8H3XFR8_GIGMA</name>
<sequence>MHPISPYGCNPDTYIAAPSFLNKGYTQIRVVCQFVPDPRYAQTSTLLNSKIYFFGGGNTKESKFMDEMVYLDLASLNSSKPLWVKNPIGIPSAEILATSCISPIDKSTIFLIGGQALDKTKQNIINATLVYTFNSITSQWTTINAAGFYNYSISLVRMQAIMNNDGKIYIFGGNEVDYTVGNNNYGPSINKMNVLDTKTLTWSSLNITNNFPTPRVSYTATLLNNGLIIYIGGFEMKTYGYANVDMNEQINGDTIASRNAHSAVLTNDGHIIIFGGNSANSTSRTTTLRAQPDVAVLNTNISPYRWSIPNISSTNSPQSLCFHSAEIYNNIMIIAFGIVTSDQLQTTATLNKNIYLFDVQNYAWISLTTPTSTKSTSTNNHSNYMIIGISVGVSGFIIILGLIGVVYKYKKLRKTIIEMPGTDYYPIVTTK</sequence>
<keyword evidence="1" id="KW-1133">Transmembrane helix</keyword>
<dbReference type="Gene3D" id="2.120.10.80">
    <property type="entry name" value="Kelch-type beta propeller"/>
    <property type="match status" value="2"/>
</dbReference>
<evidence type="ECO:0000313" key="2">
    <source>
        <dbReference type="EMBL" id="KAF0458461.1"/>
    </source>
</evidence>
<dbReference type="Pfam" id="PF24681">
    <property type="entry name" value="Kelch_KLHDC2_KLHL20_DRC7"/>
    <property type="match status" value="1"/>
</dbReference>
<organism evidence="2 3">
    <name type="scientific">Gigaspora margarita</name>
    <dbReference type="NCBI Taxonomy" id="4874"/>
    <lineage>
        <taxon>Eukaryota</taxon>
        <taxon>Fungi</taxon>
        <taxon>Fungi incertae sedis</taxon>
        <taxon>Mucoromycota</taxon>
        <taxon>Glomeromycotina</taxon>
        <taxon>Glomeromycetes</taxon>
        <taxon>Diversisporales</taxon>
        <taxon>Gigasporaceae</taxon>
        <taxon>Gigaspora</taxon>
    </lineage>
</organism>
<comment type="caution">
    <text evidence="2">The sequence shown here is derived from an EMBL/GenBank/DDBJ whole genome shotgun (WGS) entry which is preliminary data.</text>
</comment>
<evidence type="ECO:0000313" key="3">
    <source>
        <dbReference type="Proteomes" id="UP000439903"/>
    </source>
</evidence>
<dbReference type="InterPro" id="IPR015915">
    <property type="entry name" value="Kelch-typ_b-propeller"/>
</dbReference>
<dbReference type="AlphaFoldDB" id="A0A8H3XFR8"/>
<dbReference type="EMBL" id="WTPW01001079">
    <property type="protein sequence ID" value="KAF0458461.1"/>
    <property type="molecule type" value="Genomic_DNA"/>
</dbReference>
<proteinExistence type="predicted"/>
<feature type="transmembrane region" description="Helical" evidence="1">
    <location>
        <begin position="384"/>
        <end position="407"/>
    </location>
</feature>
<reference evidence="2 3" key="1">
    <citation type="journal article" date="2019" name="Environ. Microbiol.">
        <title>At the nexus of three kingdoms: the genome of the mycorrhizal fungus Gigaspora margarita provides insights into plant, endobacterial and fungal interactions.</title>
        <authorList>
            <person name="Venice F."/>
            <person name="Ghignone S."/>
            <person name="Salvioli di Fossalunga A."/>
            <person name="Amselem J."/>
            <person name="Novero M."/>
            <person name="Xianan X."/>
            <person name="Sedzielewska Toro K."/>
            <person name="Morin E."/>
            <person name="Lipzen A."/>
            <person name="Grigoriev I.V."/>
            <person name="Henrissat B."/>
            <person name="Martin F.M."/>
            <person name="Bonfante P."/>
        </authorList>
    </citation>
    <scope>NUCLEOTIDE SEQUENCE [LARGE SCALE GENOMIC DNA]</scope>
    <source>
        <strain evidence="2 3">BEG34</strain>
    </source>
</reference>
<dbReference type="CDD" id="cd12087">
    <property type="entry name" value="TM_EGFR-like"/>
    <property type="match status" value="1"/>
</dbReference>
<keyword evidence="1" id="KW-0812">Transmembrane</keyword>
<dbReference type="PANTHER" id="PTHR46461">
    <property type="entry name" value="KELCH DOMAIN-CONTAINING PROTEIN 3"/>
    <property type="match status" value="1"/>
</dbReference>
<dbReference type="InterPro" id="IPR052637">
    <property type="entry name" value="KLHDC3-like"/>
</dbReference>
<keyword evidence="3" id="KW-1185">Reference proteome</keyword>
<dbReference type="PANTHER" id="PTHR46461:SF2">
    <property type="entry name" value="ATTRACTIN"/>
    <property type="match status" value="1"/>
</dbReference>
<keyword evidence="1" id="KW-0472">Membrane</keyword>
<dbReference type="OrthoDB" id="432528at2759"/>
<dbReference type="SUPFAM" id="SSF117281">
    <property type="entry name" value="Kelch motif"/>
    <property type="match status" value="2"/>
</dbReference>
<dbReference type="GO" id="GO:0003682">
    <property type="term" value="F:chromatin binding"/>
    <property type="evidence" value="ECO:0007669"/>
    <property type="project" value="InterPro"/>
</dbReference>
<dbReference type="Proteomes" id="UP000439903">
    <property type="component" value="Unassembled WGS sequence"/>
</dbReference>
<gene>
    <name evidence="2" type="ORF">F8M41_000976</name>
</gene>